<dbReference type="Pfam" id="PF01582">
    <property type="entry name" value="TIR"/>
    <property type="match status" value="1"/>
</dbReference>
<dbReference type="Gene3D" id="3.40.50.10140">
    <property type="entry name" value="Toll/interleukin-1 receptor homology (TIR) domain"/>
    <property type="match status" value="1"/>
</dbReference>
<evidence type="ECO:0000259" key="2">
    <source>
        <dbReference type="PROSITE" id="PS50104"/>
    </source>
</evidence>
<dbReference type="GO" id="GO:0007165">
    <property type="term" value="P:signal transduction"/>
    <property type="evidence" value="ECO:0007669"/>
    <property type="project" value="InterPro"/>
</dbReference>
<dbReference type="SMART" id="SM00255">
    <property type="entry name" value="TIR"/>
    <property type="match status" value="1"/>
</dbReference>
<dbReference type="PANTHER" id="PTHR11017:SF570">
    <property type="entry name" value="DISEASE RESISTANCE PROTEIN (TIR-NBS CLASS)-RELATED"/>
    <property type="match status" value="1"/>
</dbReference>
<dbReference type="EMBL" id="MTKT01004967">
    <property type="protein sequence ID" value="OWM68473.1"/>
    <property type="molecule type" value="Genomic_DNA"/>
</dbReference>
<evidence type="ECO:0000313" key="4">
    <source>
        <dbReference type="Proteomes" id="UP000197138"/>
    </source>
</evidence>
<dbReference type="GO" id="GO:0006952">
    <property type="term" value="P:defense response"/>
    <property type="evidence" value="ECO:0007669"/>
    <property type="project" value="InterPro"/>
</dbReference>
<dbReference type="InterPro" id="IPR000157">
    <property type="entry name" value="TIR_dom"/>
</dbReference>
<protein>
    <recommendedName>
        <fullName evidence="2">TIR domain-containing protein</fullName>
    </recommendedName>
</protein>
<dbReference type="InterPro" id="IPR032675">
    <property type="entry name" value="LRR_dom_sf"/>
</dbReference>
<evidence type="ECO:0000256" key="1">
    <source>
        <dbReference type="SAM" id="MobiDB-lite"/>
    </source>
</evidence>
<dbReference type="PROSITE" id="PS50104">
    <property type="entry name" value="TIR"/>
    <property type="match status" value="1"/>
</dbReference>
<proteinExistence type="predicted"/>
<dbReference type="InterPro" id="IPR044974">
    <property type="entry name" value="Disease_R_plants"/>
</dbReference>
<dbReference type="SUPFAM" id="SSF52058">
    <property type="entry name" value="L domain-like"/>
    <property type="match status" value="2"/>
</dbReference>
<dbReference type="AlphaFoldDB" id="A0A218W7G5"/>
<feature type="compositionally biased region" description="Low complexity" evidence="1">
    <location>
        <begin position="22"/>
        <end position="37"/>
    </location>
</feature>
<dbReference type="Pfam" id="PF23952">
    <property type="entry name" value="LRR_EndoS"/>
    <property type="match status" value="1"/>
</dbReference>
<dbReference type="PANTHER" id="PTHR11017">
    <property type="entry name" value="LEUCINE-RICH REPEAT-CONTAINING PROTEIN"/>
    <property type="match status" value="1"/>
</dbReference>
<organism evidence="3 4">
    <name type="scientific">Punica granatum</name>
    <name type="common">Pomegranate</name>
    <dbReference type="NCBI Taxonomy" id="22663"/>
    <lineage>
        <taxon>Eukaryota</taxon>
        <taxon>Viridiplantae</taxon>
        <taxon>Streptophyta</taxon>
        <taxon>Embryophyta</taxon>
        <taxon>Tracheophyta</taxon>
        <taxon>Spermatophyta</taxon>
        <taxon>Magnoliopsida</taxon>
        <taxon>eudicotyledons</taxon>
        <taxon>Gunneridae</taxon>
        <taxon>Pentapetalae</taxon>
        <taxon>rosids</taxon>
        <taxon>malvids</taxon>
        <taxon>Myrtales</taxon>
        <taxon>Lythraceae</taxon>
        <taxon>Punica</taxon>
    </lineage>
</organism>
<name>A0A218W7G5_PUNGR</name>
<dbReference type="SUPFAM" id="SSF52200">
    <property type="entry name" value="Toll/Interleukin receptor TIR domain"/>
    <property type="match status" value="1"/>
</dbReference>
<dbReference type="InterPro" id="IPR035897">
    <property type="entry name" value="Toll_tir_struct_dom_sf"/>
</dbReference>
<dbReference type="Gene3D" id="3.80.10.10">
    <property type="entry name" value="Ribonuclease Inhibitor"/>
    <property type="match status" value="4"/>
</dbReference>
<feature type="domain" description="TIR" evidence="2">
    <location>
        <begin position="40"/>
        <end position="190"/>
    </location>
</feature>
<comment type="caution">
    <text evidence="3">The sequence shown here is derived from an EMBL/GenBank/DDBJ whole genome shotgun (WGS) entry which is preliminary data.</text>
</comment>
<evidence type="ECO:0000313" key="3">
    <source>
        <dbReference type="EMBL" id="OWM68473.1"/>
    </source>
</evidence>
<accession>A0A218W7G5</accession>
<reference evidence="4" key="1">
    <citation type="journal article" date="2017" name="Plant J.">
        <title>The pomegranate (Punica granatum L.) genome and the genomics of punicalagin biosynthesis.</title>
        <authorList>
            <person name="Qin G."/>
            <person name="Xu C."/>
            <person name="Ming R."/>
            <person name="Tang H."/>
            <person name="Guyot R."/>
            <person name="Kramer E.M."/>
            <person name="Hu Y."/>
            <person name="Yi X."/>
            <person name="Qi Y."/>
            <person name="Xu X."/>
            <person name="Gao Z."/>
            <person name="Pan H."/>
            <person name="Jian J."/>
            <person name="Tian Y."/>
            <person name="Yue Z."/>
            <person name="Xu Y."/>
        </authorList>
    </citation>
    <scope>NUCLEOTIDE SEQUENCE [LARGE SCALE GENOMIC DNA]</scope>
    <source>
        <strain evidence="4">cv. Dabenzi</strain>
    </source>
</reference>
<dbReference type="Proteomes" id="UP000197138">
    <property type="component" value="Unassembled WGS sequence"/>
</dbReference>
<sequence>MDSLAAPTAPGHSLPKERRFRSTTSSSSSSRRIPSPSHGRGYEVFLSFRGPDTRKVFADFLYLSLKDAGVDAFRDSDELHVGEDIGPELLDRIERSKISIPIFSENYASSKWCLREIACTRHFTFSFFSFNYKEGLGSPSVQAIRLDISPLELEDRQFTDQNFRNMSGLRFLQIDYADLDGNFRSLLTKLRYLRWRHSKLVCKPANFGLTSLVVLDLSDSKVTHNWEGWRSMQIGSKLKVLILHHCQCLARTPDFSSFPNLEVLILKESWGLQVINPSIGCLTSLLSLDMDFCYSIEKLPPQICFLKSLEVFSARNCYRLRKLEGIEKLEALKELNLRGCEGIEKLPNLSCLRVLRKLDVSGCHKLERLEGLEGLVALEELFVQGCELIEKLPNLSNLRALRKLDVSHCDELEGLEGLDELVALEELSIEGCNETLKLPNLSNLKALIHMTMGECGILEEPEEVCGHRFKVDLAYFFMEKETAMSGFNVRREKLRELAGLDELLALQVLSIKQCTEIEKLPNLSNLKALRQMHVEKCGKLRELEGLHGLVALEKLFADGCKKLREFEGLDELVALQVWSIKRCTGIERLPNLLKFKELRKLRVNGCKNLQGFEGPNGLVALDVLYIDGCKEIEKLNLSNLKLLREFSAIGCKKLRELRGLEELKALTVLVITESVGIEQLPNLSRLKHLRYLRVCSCPNLVEIHALDELEGLKLLEISGCEAIQKLPNLQSLKSLENLVLEGCNELQELEGVDELNNLVELNMAGCREIKKLPTLSRLDKLEELDCEGCENLPKAWRVEAVERMKRNGWESFSEAILLNGWESFSEKLHHSSISGAKFLFGKIIGLALVPSLNSARSSSFPSIYPKERCKLCNRIWYIVSAGNFKSAGYLVLLLKLPKAVLGSRTGLLLQIVT</sequence>
<feature type="region of interest" description="Disordered" evidence="1">
    <location>
        <begin position="1"/>
        <end position="38"/>
    </location>
</feature>
<gene>
    <name evidence="3" type="ORF">CDL15_Pgr024613</name>
</gene>